<evidence type="ECO:0000313" key="2">
    <source>
        <dbReference type="Proteomes" id="UP000827872"/>
    </source>
</evidence>
<name>A0ACB8FL22_9SAUR</name>
<keyword evidence="2" id="KW-1185">Reference proteome</keyword>
<evidence type="ECO:0000313" key="1">
    <source>
        <dbReference type="EMBL" id="KAH8006017.1"/>
    </source>
</evidence>
<dbReference type="Proteomes" id="UP000827872">
    <property type="component" value="Linkage Group LG04"/>
</dbReference>
<accession>A0ACB8FL22</accession>
<organism evidence="1 2">
    <name type="scientific">Sphaerodactylus townsendi</name>
    <dbReference type="NCBI Taxonomy" id="933632"/>
    <lineage>
        <taxon>Eukaryota</taxon>
        <taxon>Metazoa</taxon>
        <taxon>Chordata</taxon>
        <taxon>Craniata</taxon>
        <taxon>Vertebrata</taxon>
        <taxon>Euteleostomi</taxon>
        <taxon>Lepidosauria</taxon>
        <taxon>Squamata</taxon>
        <taxon>Bifurcata</taxon>
        <taxon>Gekkota</taxon>
        <taxon>Sphaerodactylidae</taxon>
        <taxon>Sphaerodactylus</taxon>
    </lineage>
</organism>
<dbReference type="EMBL" id="CM037617">
    <property type="protein sequence ID" value="KAH8006017.1"/>
    <property type="molecule type" value="Genomic_DNA"/>
</dbReference>
<protein>
    <submittedName>
        <fullName evidence="1">Uncharacterized protein</fullName>
    </submittedName>
</protein>
<sequence length="106" mass="11939">MAILRIATNFGANFRSHPEDNNTQEGPANASQVQHKHNLATLGSKCSSFTNQQPRSQVERNKISENSFVVFYCHRVDVFCMAAQEKLMLFSDLLTIIGRIPTENLI</sequence>
<comment type="caution">
    <text evidence="1">The sequence shown here is derived from an EMBL/GenBank/DDBJ whole genome shotgun (WGS) entry which is preliminary data.</text>
</comment>
<reference evidence="1" key="1">
    <citation type="submission" date="2021-08" db="EMBL/GenBank/DDBJ databases">
        <title>The first chromosome-level gecko genome reveals the dynamic sex chromosomes of Neotropical dwarf geckos (Sphaerodactylidae: Sphaerodactylus).</title>
        <authorList>
            <person name="Pinto B.J."/>
            <person name="Keating S.E."/>
            <person name="Gamble T."/>
        </authorList>
    </citation>
    <scope>NUCLEOTIDE SEQUENCE</scope>
    <source>
        <strain evidence="1">TG3544</strain>
    </source>
</reference>
<gene>
    <name evidence="1" type="ORF">K3G42_031745</name>
</gene>
<proteinExistence type="predicted"/>